<feature type="domain" description="SRCR" evidence="6">
    <location>
        <begin position="200"/>
        <end position="295"/>
    </location>
</feature>
<keyword evidence="1" id="KW-0880">Kelch repeat</keyword>
<comment type="caution">
    <text evidence="7">The sequence shown here is derived from an EMBL/GenBank/DDBJ whole genome shotgun (WGS) entry which is preliminary data.</text>
</comment>
<dbReference type="SUPFAM" id="SSF57184">
    <property type="entry name" value="Growth factor receptor domain"/>
    <property type="match status" value="3"/>
</dbReference>
<dbReference type="InterPro" id="IPR036772">
    <property type="entry name" value="SRCR-like_dom_sf"/>
</dbReference>
<evidence type="ECO:0000256" key="3">
    <source>
        <dbReference type="ARBA" id="ARBA00023157"/>
    </source>
</evidence>
<evidence type="ECO:0000259" key="6">
    <source>
        <dbReference type="PROSITE" id="PS50287"/>
    </source>
</evidence>
<feature type="transmembrane region" description="Helical" evidence="5">
    <location>
        <begin position="2511"/>
        <end position="2532"/>
    </location>
</feature>
<proteinExistence type="predicted"/>
<organism evidence="7 8">
    <name type="scientific">Durusdinium trenchii</name>
    <dbReference type="NCBI Taxonomy" id="1381693"/>
    <lineage>
        <taxon>Eukaryota</taxon>
        <taxon>Sar</taxon>
        <taxon>Alveolata</taxon>
        <taxon>Dinophyceae</taxon>
        <taxon>Suessiales</taxon>
        <taxon>Symbiodiniaceae</taxon>
        <taxon>Durusdinium</taxon>
    </lineage>
</organism>
<dbReference type="Pfam" id="PF24633">
    <property type="entry name" value="DUF7630"/>
    <property type="match status" value="1"/>
</dbReference>
<evidence type="ECO:0000256" key="2">
    <source>
        <dbReference type="ARBA" id="ARBA00022737"/>
    </source>
</evidence>
<keyword evidence="5" id="KW-0812">Transmembrane</keyword>
<evidence type="ECO:0000256" key="5">
    <source>
        <dbReference type="SAM" id="Phobius"/>
    </source>
</evidence>
<dbReference type="InterPro" id="IPR015915">
    <property type="entry name" value="Kelch-typ_b-propeller"/>
</dbReference>
<protein>
    <recommendedName>
        <fullName evidence="6">SRCR domain-containing protein</fullName>
    </recommendedName>
</protein>
<feature type="transmembrane region" description="Helical" evidence="5">
    <location>
        <begin position="2553"/>
        <end position="2574"/>
    </location>
</feature>
<dbReference type="Gene3D" id="2.130.10.30">
    <property type="entry name" value="Regulator of chromosome condensation 1/beta-lactamase-inhibitor protein II"/>
    <property type="match status" value="1"/>
</dbReference>
<dbReference type="Pfam" id="PF13540">
    <property type="entry name" value="RCC1_2"/>
    <property type="match status" value="2"/>
</dbReference>
<dbReference type="SMART" id="SM01411">
    <property type="entry name" value="Ephrin_rec_like"/>
    <property type="match status" value="8"/>
</dbReference>
<dbReference type="InterPro" id="IPR056737">
    <property type="entry name" value="Beta-prop_ATRN-MKLN-like"/>
</dbReference>
<accession>A0ABP0I6C3</accession>
<dbReference type="InterPro" id="IPR011641">
    <property type="entry name" value="Tyr-kin_ephrin_A/B_rcpt-like"/>
</dbReference>
<dbReference type="Gene3D" id="3.10.250.10">
    <property type="entry name" value="SRCR-like domain"/>
    <property type="match status" value="1"/>
</dbReference>
<keyword evidence="8" id="KW-1185">Reference proteome</keyword>
<keyword evidence="5" id="KW-0472">Membrane</keyword>
<dbReference type="Gene3D" id="2.120.10.80">
    <property type="entry name" value="Kelch-type beta propeller"/>
    <property type="match status" value="2"/>
</dbReference>
<dbReference type="Gene3D" id="2.10.50.10">
    <property type="entry name" value="Tumor Necrosis Factor Receptor, subunit A, domain 2"/>
    <property type="match status" value="4"/>
</dbReference>
<dbReference type="PRINTS" id="PR00258">
    <property type="entry name" value="SPERACTRCPTR"/>
</dbReference>
<dbReference type="Pfam" id="PF00530">
    <property type="entry name" value="SRCR"/>
    <property type="match status" value="1"/>
</dbReference>
<dbReference type="SUPFAM" id="SSF50965">
    <property type="entry name" value="Galactose oxidase, central domain"/>
    <property type="match status" value="1"/>
</dbReference>
<dbReference type="SUPFAM" id="SSF50985">
    <property type="entry name" value="RCC1/BLIP-II"/>
    <property type="match status" value="1"/>
</dbReference>
<dbReference type="PANTHER" id="PTHR46093">
    <property type="entry name" value="ACYL-COA-BINDING DOMAIN-CONTAINING PROTEIN 5"/>
    <property type="match status" value="1"/>
</dbReference>
<feature type="repeat" description="RCC1" evidence="4">
    <location>
        <begin position="92"/>
        <end position="151"/>
    </location>
</feature>
<name>A0ABP0I6C3_9DINO</name>
<dbReference type="InterPro" id="IPR011043">
    <property type="entry name" value="Gal_Oxase/kelch_b-propeller"/>
</dbReference>
<dbReference type="EMBL" id="CAXAMN010002180">
    <property type="protein sequence ID" value="CAK8998131.1"/>
    <property type="molecule type" value="Genomic_DNA"/>
</dbReference>
<dbReference type="InterPro" id="IPR056047">
    <property type="entry name" value="CRMPA-like_DUF7630"/>
</dbReference>
<evidence type="ECO:0000256" key="1">
    <source>
        <dbReference type="ARBA" id="ARBA00022441"/>
    </source>
</evidence>
<dbReference type="PROSITE" id="PS50012">
    <property type="entry name" value="RCC1_3"/>
    <property type="match status" value="1"/>
</dbReference>
<keyword evidence="2" id="KW-0677">Repeat</keyword>
<dbReference type="SMART" id="SM00202">
    <property type="entry name" value="SR"/>
    <property type="match status" value="1"/>
</dbReference>
<keyword evidence="3" id="KW-1015">Disulfide bond</keyword>
<dbReference type="InterPro" id="IPR000408">
    <property type="entry name" value="Reg_chr_condens"/>
</dbReference>
<keyword evidence="5" id="KW-1133">Transmembrane helix</keyword>
<gene>
    <name evidence="7" type="ORF">CCMP2556_LOCUS5129</name>
</gene>
<dbReference type="InterPro" id="IPR009091">
    <property type="entry name" value="RCC1/BLIP-II"/>
</dbReference>
<evidence type="ECO:0000313" key="7">
    <source>
        <dbReference type="EMBL" id="CAK8998131.1"/>
    </source>
</evidence>
<dbReference type="SUPFAM" id="SSF56487">
    <property type="entry name" value="SRCR-like"/>
    <property type="match status" value="1"/>
</dbReference>
<dbReference type="PROSITE" id="PS50287">
    <property type="entry name" value="SRCR_2"/>
    <property type="match status" value="1"/>
</dbReference>
<evidence type="ECO:0000313" key="8">
    <source>
        <dbReference type="Proteomes" id="UP001642484"/>
    </source>
</evidence>
<dbReference type="InterPro" id="IPR009030">
    <property type="entry name" value="Growth_fac_rcpt_cys_sf"/>
</dbReference>
<dbReference type="Pfam" id="PF24981">
    <property type="entry name" value="Beta-prop_ATRN-LZTR1"/>
    <property type="match status" value="1"/>
</dbReference>
<dbReference type="PANTHER" id="PTHR46093:SF18">
    <property type="entry name" value="FIBRONECTIN TYPE-III DOMAIN-CONTAINING PROTEIN"/>
    <property type="match status" value="1"/>
</dbReference>
<reference evidence="7 8" key="1">
    <citation type="submission" date="2024-02" db="EMBL/GenBank/DDBJ databases">
        <authorList>
            <person name="Chen Y."/>
            <person name="Shah S."/>
            <person name="Dougan E. K."/>
            <person name="Thang M."/>
            <person name="Chan C."/>
        </authorList>
    </citation>
    <scope>NUCLEOTIDE SEQUENCE [LARGE SCALE GENOMIC DNA]</scope>
</reference>
<dbReference type="InterPro" id="IPR001190">
    <property type="entry name" value="SRCR"/>
</dbReference>
<evidence type="ECO:0000256" key="4">
    <source>
        <dbReference type="PROSITE-ProRule" id="PRU00235"/>
    </source>
</evidence>
<feature type="transmembrane region" description="Helical" evidence="5">
    <location>
        <begin position="2430"/>
        <end position="2456"/>
    </location>
</feature>
<dbReference type="Pfam" id="PF07699">
    <property type="entry name" value="Ephrin_rec_like"/>
    <property type="match status" value="3"/>
</dbReference>
<dbReference type="Proteomes" id="UP001642484">
    <property type="component" value="Unassembled WGS sequence"/>
</dbReference>
<sequence>MGDYLAAVDLGSGRTAKQVSVGYHTCVLLDNDVIKCWGKGSSGQLGQGNAEDIGDNMNEMGDYLAAVDLGSGRTAKQVSVGYYHTCAVLDNDMIKCWGSGNYGQLGQGNTENIGDDMNEMGDYLAAVDLGSGRTAKQVSAGRAHTCALLDNDMIKCWGYCNYGQLGQGNTENIGDEIYEMGDHLSEVDTGSIAAVFTTNIRLVDATPTQGRVQVKVQDSWRDVCDDNWNNVNAQVVCRQLGFAGGLASFHWNGSGQFGMDNVDCIGDEFDIGQCPFRGWGVHDCGFWEAAAVECHLDAWTRFADPTFSARRGHSLVWDAANASVLVFAGHEAGFFRYYNDLWRSNQQGIWEQLSADGPSARGGHSAVWDFRSRTMLIFGGSYFTSYFDELWLFSVHTNSWKKSDSAAMAAKPPARAYHSGVWDADNQVMLVFAGENPVNLADFWEYHLLSNTWKELTPSSDKPSARSRHSAVWADAIKAILIFGGWDFTALDDLWHYGWWTNSWTLLSPANPPSGRAGHSAVWDPTTLSILTFGGVKVLNESHNYTAELWNYSILTNSWTPLAPPGPYPSPTAREDHVAWWDPSSRYMYLLGGYDVSYKKDMWRYVGVEAEEVPVEECFLGQECSLQLASRRLEAGDILTVVNFFTGSSEPSLLGLYLKTLDGYNFSFALENSTSEDSDQNRSDLSDPLVVQVQPGLYRIRWCPSLEDCESHWFDVRLLIVAGPFPGQSFICDQGAPCVISGLQGSRLSKTDQLLPMKECGTLLRTSLFPEPHPISASASTQSDDLLFDFGHLELDGSPEVVQLCWCPEESSCGELEDFRALAMLFYVVCPPGLSSRGVSDAYKSSKVKTNWSSKLKDTVKPIAGQRWYELHGMISKCQKCPPGSYCPGGKAADSHQSMIYECPQGSTSPSGSVSAEACECRRGHFLNAQVSTCSMCPPGYFKNHTGPDLCQTCPPQTVSPEGAIALYECSCPSGKIDIDLSENITCADLTVLEQFVSTAGFLSQTEVLMYSFHGSMSSPESDSLEVVRLNLIDYLVLSARASLHLTPTAGQISYKIMTSEEEEAAKLHAKMDADVFFALASAKESEVTSRSEIAMESLRCPDGLGFGITGIIRSQSDCKCIHGMEPVPDESGLASGCTKCPRGKYKSTVDDAACSSCGGLSTLQEGGISSAACTCPAGYVNEVLDDPANCQPCGQGFFCQGGTHKQACGQSLTSSTETANSESECICASGFFRVESVCEACPKGSFKADIGDGACEPCPAGKWSNESAASHEDACISCMPGATTREEGADEMSLCVRPDGHQLVRCISGKVCHVEITGFNLQDGHRLALSTSSCDSGGKAAVPNVVAQGVSKPATSSGSMHVWGDAAGDFSPEGGIYNLCWCANMRDLQCGSLQTDFILSAGKLEVIGPLRNHSLDCVRGQTCLGLRPFQGHQLSIEDRVAVRRACGGSEVLSLALANPNGTGSLSTFDGEFYLTFGNALLDADEAYTICWCGGSCNTASDFAVPAGHLQVLGPYTNQRTNCFLGQPCHLQNIKGVGLMTGDRIMLRTDCETGPMLPGSPGNGIAFRNEAWQRNGHGTQKVQLENCRFIAHQEIIEIIDAISDNVASALRTMWGTRAITEVDLLYDSNNSSRRMSTMRTLVVTLKYLTMEEAETFAEEVDLSIASDAVLDTLRQDEVLGIIDVQPSNVSVSLLPLICRANALVPPGVTIRNVEECLCTSGYEYLEESKGCSPCGIGEYKSTLANDKCQSCPIRKSTLKVGGASIQDCICQIGTFDAEGVCSDCTPGLYCPGNGEPLKCPQHSQTLVASARSIDDCLCVVGHYSSGSCEPCVPGRYKSNIGNETCSQTCPSNADSYPGATSLEDCFCVKNYHAILSSNGRLERCASCLPYVGLYCPGGFEPNSTEHVQPRAAAGFYQTGSTFATKCRVVLADGSSACLGDNQCAEGTTGMLCGECPAGWAKFEDVSPCEECLAGAGTGQFSTAIVFEITKIAALNFVLAALAASDAANANLPLHTYMIRILTQWFTACALITHFNLELLETPFAQASVSSDSCDEEQLVQYGSSSQAVAPKSTRTSDVNEALESLRLPWPVEVSHAIAVFFAISNVVPKFTSVKFSAQCRAFELFPERPGAQRLAPALYFISLPLLTSLATFSVCAVVVHFVVPVARRFGVHFNKEAKKKQKKRKRIQALFHDSWTRDLKLSDVPLDLPKFRGLDSFASIVDTHQRFAKEICRMKSAKDPQLEAVLAEEGLDLETFNSPSTDFLFAEFSEEDLKKVITEALVPPTLIGALVHRAELWDRGAEERPAKQSGDASAISVAIEAEQPKDDLRTTGALPDTARDVNVTGATPPSQANVWTVDRLDFGLFTPKPGLKTLLIQSVPVVWPTLIAIWPQLLSQFLSLVWCTPIREDACVRPRLVPSPSVVCFSEDHWPLFIISIVGLSVWCLGIPCWLFVLIYRLGKTRQELESGRKYGLFIRGLEPSMWWWDLLIKRADIALMMLIAYTSLVEDQTAKLFVFAFISGILLCLTTWFKPYSKNQAEILDILETSLLTTRFVLYFVAKCSAVVLPLPLAWVLD</sequence>